<sequence length="116" mass="13661">MEEKMNTEANKTIDFEKKLKEKLGKELKKEIENGNYDEIIDYILSAYSEGLNIFYKEGVKSFFEEFAKTNDKNLHAIIGILDSQRETITNLNKKIKRQEERINKLEQEIEAISKKI</sequence>
<evidence type="ECO:0000313" key="2">
    <source>
        <dbReference type="EMBL" id="MCB5447182.1"/>
    </source>
</evidence>
<protein>
    <submittedName>
        <fullName evidence="2">Uncharacterized protein</fullName>
    </submittedName>
</protein>
<dbReference type="Proteomes" id="UP001299409">
    <property type="component" value="Unassembled WGS sequence"/>
</dbReference>
<keyword evidence="3" id="KW-1185">Reference proteome</keyword>
<feature type="coiled-coil region" evidence="1">
    <location>
        <begin position="81"/>
        <end position="115"/>
    </location>
</feature>
<accession>A0ABS8D153</accession>
<dbReference type="RefSeq" id="WP_226915337.1">
    <property type="nucleotide sequence ID" value="NZ_JAJBQA010000018.1"/>
</dbReference>
<proteinExistence type="predicted"/>
<evidence type="ECO:0000256" key="1">
    <source>
        <dbReference type="SAM" id="Coils"/>
    </source>
</evidence>
<dbReference type="EMBL" id="JAJBMB010000017">
    <property type="protein sequence ID" value="MCB5447182.1"/>
    <property type="molecule type" value="Genomic_DNA"/>
</dbReference>
<gene>
    <name evidence="2" type="ORF">LIP50_13330</name>
</gene>
<evidence type="ECO:0000313" key="3">
    <source>
        <dbReference type="Proteomes" id="UP001299409"/>
    </source>
</evidence>
<comment type="caution">
    <text evidence="2">The sequence shown here is derived from an EMBL/GenBank/DDBJ whole genome shotgun (WGS) entry which is preliminary data.</text>
</comment>
<reference evidence="2 3" key="1">
    <citation type="submission" date="2021-10" db="EMBL/GenBank/DDBJ databases">
        <title>Collection of gut derived symbiotic bacterial strains cultured from healthy donors.</title>
        <authorList>
            <person name="Lin H."/>
            <person name="Littmann E."/>
            <person name="Claire K."/>
            <person name="Pamer E."/>
        </authorList>
    </citation>
    <scope>NUCLEOTIDE SEQUENCE [LARGE SCALE GENOMIC DNA]</scope>
    <source>
        <strain evidence="2 3">MSK.17.68</strain>
    </source>
</reference>
<organism evidence="2 3">
    <name type="scientific">Intestinibacter bartlettii</name>
    <dbReference type="NCBI Taxonomy" id="261299"/>
    <lineage>
        <taxon>Bacteria</taxon>
        <taxon>Bacillati</taxon>
        <taxon>Bacillota</taxon>
        <taxon>Clostridia</taxon>
        <taxon>Peptostreptococcales</taxon>
        <taxon>Peptostreptococcaceae</taxon>
        <taxon>Intestinibacter</taxon>
    </lineage>
</organism>
<keyword evidence="1" id="KW-0175">Coiled coil</keyword>
<name>A0ABS8D153_9FIRM</name>